<sequence>MSKNIIKLNHSNHIQDWLTIKEAVNIVNKSTNAQITDADIYRHALCGDIFLSLYFQSPVFLSKIIKIKNKIKMKYLPGTLLYRLCYLNSNCFINNMNLTAYTDGHFIQSSDSILDTSLAGHEYVSVQYLLAKTLKIPPPLRGKQSHNFGISLLMSGNIFQAFERTTWRERIHRQVISLPLTFAKRFHEETFLTNVDNIDEKNFFPLYDLPADACFVIRRTELEKLFIQYAPVPTSTRTSSALARFFWLACRHNESIRSLIAHPYKLLPIFEQWARDEGITDNLSADTLKAALERGSPFPGGHSQ</sequence>
<dbReference type="Proteomes" id="UP000856143">
    <property type="component" value="Unassembled WGS sequence"/>
</dbReference>
<protein>
    <submittedName>
        <fullName evidence="1">Uncharacterized protein</fullName>
    </submittedName>
</protein>
<comment type="caution">
    <text evidence="1">The sequence shown here is derived from an EMBL/GenBank/DDBJ whole genome shotgun (WGS) entry which is preliminary data.</text>
</comment>
<accession>A0AAN5RGB9</accession>
<dbReference type="EMBL" id="DACSEO010000112">
    <property type="protein sequence ID" value="HAT1684676.1"/>
    <property type="molecule type" value="Genomic_DNA"/>
</dbReference>
<gene>
    <name evidence="1" type="ORF">I8Y21_005478</name>
</gene>
<reference evidence="1" key="2">
    <citation type="submission" date="2020-11" db="EMBL/GenBank/DDBJ databases">
        <authorList>
            <consortium name="NCBI Pathogen Detection Project"/>
        </authorList>
    </citation>
    <scope>NUCLEOTIDE SEQUENCE</scope>
    <source>
        <strain evidence="1">R404</strain>
    </source>
</reference>
<evidence type="ECO:0000313" key="2">
    <source>
        <dbReference type="Proteomes" id="UP000856143"/>
    </source>
</evidence>
<organism evidence="1 2">
    <name type="scientific">Klebsiella oxytoca</name>
    <dbReference type="NCBI Taxonomy" id="571"/>
    <lineage>
        <taxon>Bacteria</taxon>
        <taxon>Pseudomonadati</taxon>
        <taxon>Pseudomonadota</taxon>
        <taxon>Gammaproteobacteria</taxon>
        <taxon>Enterobacterales</taxon>
        <taxon>Enterobacteriaceae</taxon>
        <taxon>Klebsiella/Raoultella group</taxon>
        <taxon>Klebsiella</taxon>
    </lineage>
</organism>
<reference evidence="1" key="1">
    <citation type="journal article" date="2018" name="Genome Biol.">
        <title>SKESA: strategic k-mer extension for scrupulous assemblies.</title>
        <authorList>
            <person name="Souvorov A."/>
            <person name="Agarwala R."/>
            <person name="Lipman D.J."/>
        </authorList>
    </citation>
    <scope>NUCLEOTIDE SEQUENCE</scope>
    <source>
        <strain evidence="1">R404</strain>
    </source>
</reference>
<evidence type="ECO:0000313" key="1">
    <source>
        <dbReference type="EMBL" id="HAT1684676.1"/>
    </source>
</evidence>
<dbReference type="AlphaFoldDB" id="A0AAN5RGB9"/>
<name>A0AAN5RGB9_KLEOX</name>
<proteinExistence type="predicted"/>